<proteinExistence type="predicted"/>
<organism evidence="3 4">
    <name type="scientific">Ascosphaera apis ARSEF 7405</name>
    <dbReference type="NCBI Taxonomy" id="392613"/>
    <lineage>
        <taxon>Eukaryota</taxon>
        <taxon>Fungi</taxon>
        <taxon>Dikarya</taxon>
        <taxon>Ascomycota</taxon>
        <taxon>Pezizomycotina</taxon>
        <taxon>Eurotiomycetes</taxon>
        <taxon>Eurotiomycetidae</taxon>
        <taxon>Onygenales</taxon>
        <taxon>Ascosphaeraceae</taxon>
        <taxon>Ascosphaera</taxon>
    </lineage>
</organism>
<feature type="region of interest" description="Disordered" evidence="1">
    <location>
        <begin position="143"/>
        <end position="239"/>
    </location>
</feature>
<dbReference type="VEuPathDB" id="FungiDB:AAP_00748"/>
<feature type="signal peptide" evidence="2">
    <location>
        <begin position="1"/>
        <end position="22"/>
    </location>
</feature>
<evidence type="ECO:0000256" key="2">
    <source>
        <dbReference type="SAM" id="SignalP"/>
    </source>
</evidence>
<dbReference type="SUPFAM" id="SSF53955">
    <property type="entry name" value="Lysozyme-like"/>
    <property type="match status" value="1"/>
</dbReference>
<dbReference type="InterPro" id="IPR023346">
    <property type="entry name" value="Lysozyme-like_dom_sf"/>
</dbReference>
<sequence length="414" mass="42694">MRFFSLPFLLVVLTATASSGAAQQLSTRDLGLLDTIAEVIHLIKEIIEWLLEPATPPLIHSTSSAPSATTITSSIETSLAAVTSSYIAEITSATYTSSSSSSSSPYVTISISQSSAAAPSTSPIVTSVPVQSYSQDVGSEAPVATASASSTPPESIVVTTSQAAAPPHSSSPAEAPGPASPVESGRPAQSPAPAAPVESKSPVVTASPAPSATVAAPSASPQTGNTGSSGPIEPRCYKGNEFPSKDQWASFDTLFNNNKQMLQGFNSEEEIEYIRNNIEDIAKADDINPSLLFSIMLEESRGDCHVVAGDEGKSVGILQVHGCTVTCHDVAKGQCSASKIKGMIDCGVQGTDAFQGFKGCLKENDNDVGAALRCYNSGSVPDKNDLTKGVGRSSYVSDVGNWVVGVQPPTDCGF</sequence>
<feature type="compositionally biased region" description="Low complexity" evidence="1">
    <location>
        <begin position="143"/>
        <end position="184"/>
    </location>
</feature>
<keyword evidence="4" id="KW-1185">Reference proteome</keyword>
<gene>
    <name evidence="3" type="ORF">AAP_00748</name>
</gene>
<dbReference type="OrthoDB" id="1193027at2759"/>
<dbReference type="Gene3D" id="1.10.530.10">
    <property type="match status" value="1"/>
</dbReference>
<feature type="compositionally biased region" description="Low complexity" evidence="1">
    <location>
        <begin position="201"/>
        <end position="221"/>
    </location>
</feature>
<evidence type="ECO:0000256" key="1">
    <source>
        <dbReference type="SAM" id="MobiDB-lite"/>
    </source>
</evidence>
<evidence type="ECO:0000313" key="4">
    <source>
        <dbReference type="Proteomes" id="UP000242877"/>
    </source>
</evidence>
<dbReference type="EMBL" id="AZGZ01000002">
    <property type="protein sequence ID" value="KZZ97105.1"/>
    <property type="molecule type" value="Genomic_DNA"/>
</dbReference>
<evidence type="ECO:0000313" key="3">
    <source>
        <dbReference type="EMBL" id="KZZ97105.1"/>
    </source>
</evidence>
<reference evidence="3 4" key="1">
    <citation type="journal article" date="2016" name="Genome Biol. Evol.">
        <title>Divergent and convergent evolution of fungal pathogenicity.</title>
        <authorList>
            <person name="Shang Y."/>
            <person name="Xiao G."/>
            <person name="Zheng P."/>
            <person name="Cen K."/>
            <person name="Zhan S."/>
            <person name="Wang C."/>
        </authorList>
    </citation>
    <scope>NUCLEOTIDE SEQUENCE [LARGE SCALE GENOMIC DNA]</scope>
    <source>
        <strain evidence="3 4">ARSEF 7405</strain>
    </source>
</reference>
<protein>
    <submittedName>
        <fullName evidence="3">Lysozyme-like domain protein</fullName>
    </submittedName>
</protein>
<name>A0A168CWY7_9EURO</name>
<comment type="caution">
    <text evidence="3">The sequence shown here is derived from an EMBL/GenBank/DDBJ whole genome shotgun (WGS) entry which is preliminary data.</text>
</comment>
<keyword evidence="2" id="KW-0732">Signal</keyword>
<dbReference type="Proteomes" id="UP000242877">
    <property type="component" value="Unassembled WGS sequence"/>
</dbReference>
<feature type="chain" id="PRO_5007896061" evidence="2">
    <location>
        <begin position="23"/>
        <end position="414"/>
    </location>
</feature>
<accession>A0A168CWY7</accession>
<dbReference type="AlphaFoldDB" id="A0A168CWY7"/>